<dbReference type="RefSeq" id="WP_196263302.1">
    <property type="nucleotide sequence ID" value="NZ_JADQDN010000003.1"/>
</dbReference>
<dbReference type="Proteomes" id="UP000611708">
    <property type="component" value="Unassembled WGS sequence"/>
</dbReference>
<evidence type="ECO:0000256" key="1">
    <source>
        <dbReference type="ARBA" id="ARBA00004418"/>
    </source>
</evidence>
<evidence type="ECO:0000259" key="5">
    <source>
        <dbReference type="Pfam" id="PF07940"/>
    </source>
</evidence>
<comment type="subcellular location">
    <subcellularLocation>
        <location evidence="1">Periplasm</location>
    </subcellularLocation>
</comment>
<protein>
    <submittedName>
        <fullName evidence="6">Heparinase II/III family protein</fullName>
    </submittedName>
</protein>
<dbReference type="EMBL" id="JADQDN010000003">
    <property type="protein sequence ID" value="MBF9195907.1"/>
    <property type="molecule type" value="Genomic_DNA"/>
</dbReference>
<dbReference type="Gene3D" id="1.50.10.100">
    <property type="entry name" value="Chondroitin AC/alginate lyase"/>
    <property type="match status" value="1"/>
</dbReference>
<dbReference type="InterPro" id="IPR008929">
    <property type="entry name" value="Chondroitin_lyas"/>
</dbReference>
<dbReference type="Pfam" id="PF07940">
    <property type="entry name" value="Hepar_II_III_C"/>
    <property type="match status" value="1"/>
</dbReference>
<reference evidence="6 7" key="1">
    <citation type="submission" date="2020-11" db="EMBL/GenBank/DDBJ databases">
        <authorList>
            <person name="Kim M.K."/>
        </authorList>
    </citation>
    <scope>NUCLEOTIDE SEQUENCE [LARGE SCALE GENOMIC DNA]</scope>
    <source>
        <strain evidence="6 7">BT290</strain>
    </source>
</reference>
<dbReference type="Gene3D" id="2.70.98.70">
    <property type="match status" value="1"/>
</dbReference>
<gene>
    <name evidence="6" type="ORF">I2H36_07645</name>
</gene>
<keyword evidence="7" id="KW-1185">Reference proteome</keyword>
<evidence type="ECO:0000256" key="2">
    <source>
        <dbReference type="ARBA" id="ARBA00022729"/>
    </source>
</evidence>
<sequence length="916" mass="101515">MADVRQILPTLRERGDEALQDEAGTQRFDVSNQNRWSRANLDFRDLSHDTWCELTFQIRWHPEERSRAAHDFAVIGIDFLTEDGSSIDFAYVPGLTRAQVDPYNCYIAGPDYYDASSDQTHTAKVHCTFLIPSPAKHISASFRSWRNSHPFTIIDPKLLQVAQNASDDAQAEPTASHLNANDPRRSWIRLKTEPTWLTYGVVPATTIFVRGQLINQGSGAEGALVRVIFRNTNGEIVASPDELPTSPLVGSYIDIPVNRQTRRFTLELTPPSQAATVELGFQVWRDEAAISLMTPLETSLGDDLLLESILSGEHSDAMGFADEVFRRLQPGSSSRAKIDVTSPIDSLLDYQILAEAPIIHDRLQAVQRGQSATLVESQLTLGSFQAWPLPSTPDWTEDPYQSPAWRLEYQSLSWLLDLVRDQGESGLQKATDFAVSWSLSNPWGQPKDPLSAYPASVAIRTEVLLRLLVAARSFKKRPADKLRVLIAEVVQHGFALAEILSQNIFLHSILQVRIACALLSTSIGLRNFALSSYWRSVALAQLQNGFDHLLGPHGSSNEQSQYYRLELVSIGMILAQNLKDHREAEDLRQLLDTRLKDSLKALVAVTDPNGMLTPFGDTPRDLHHASWLRRLISGYGRHLLSDRELAGELAYPLGSRLHISEHAGLIAIRNYAQKPAWSYLCASLTEQRHDNGHYDCTSFVYSARGVRWITDSGGSGLMEAGPVRQYLHSSRAHNVAIPDSREQSAGLGWIEETLSLDNAYAVQVGTNVHGACYKHSRVFVSLDDMNGIAILDRFRSSKSTTGFEANLHFDDNIAVALANSHLSIAFHKRDRLRVIPHSIAGNFTGFKVQNGHTGRAGSMQGYLSNGTGSLKPANVLSYGFTGASEVYGGVILAITEEGLKRLMNVIASQQVQRLLV</sequence>
<evidence type="ECO:0000256" key="4">
    <source>
        <dbReference type="ARBA" id="ARBA00023239"/>
    </source>
</evidence>
<evidence type="ECO:0000313" key="7">
    <source>
        <dbReference type="Proteomes" id="UP000611708"/>
    </source>
</evidence>
<evidence type="ECO:0000313" key="6">
    <source>
        <dbReference type="EMBL" id="MBF9195907.1"/>
    </source>
</evidence>
<evidence type="ECO:0000256" key="3">
    <source>
        <dbReference type="ARBA" id="ARBA00022764"/>
    </source>
</evidence>
<dbReference type="PANTHER" id="PTHR39210:SF1">
    <property type="entry name" value="HEPARIN-SULFATE LYASE"/>
    <property type="match status" value="1"/>
</dbReference>
<comment type="caution">
    <text evidence="6">The sequence shown here is derived from an EMBL/GenBank/DDBJ whole genome shotgun (WGS) entry which is preliminary data.</text>
</comment>
<feature type="domain" description="Heparinase II/III-like C-terminal" evidence="5">
    <location>
        <begin position="685"/>
        <end position="822"/>
    </location>
</feature>
<dbReference type="PANTHER" id="PTHR39210">
    <property type="entry name" value="HEPARIN-SULFATE LYASE"/>
    <property type="match status" value="1"/>
</dbReference>
<name>A0ABS0HQZ7_9HYPH</name>
<keyword evidence="2" id="KW-0732">Signal</keyword>
<keyword evidence="4" id="KW-0456">Lyase</keyword>
<keyword evidence="3" id="KW-0574">Periplasm</keyword>
<accession>A0ABS0HQZ7</accession>
<proteinExistence type="predicted"/>
<dbReference type="InterPro" id="IPR012480">
    <property type="entry name" value="Hepar_II_III_C"/>
</dbReference>
<organism evidence="6 7">
    <name type="scientific">Microvirga terrestris</name>
    <dbReference type="NCBI Taxonomy" id="2791024"/>
    <lineage>
        <taxon>Bacteria</taxon>
        <taxon>Pseudomonadati</taxon>
        <taxon>Pseudomonadota</taxon>
        <taxon>Alphaproteobacteria</taxon>
        <taxon>Hyphomicrobiales</taxon>
        <taxon>Methylobacteriaceae</taxon>
        <taxon>Microvirga</taxon>
    </lineage>
</organism>